<gene>
    <name evidence="1" type="ORF">MLD38_010443</name>
</gene>
<keyword evidence="2" id="KW-1185">Reference proteome</keyword>
<sequence length="160" mass="17825">MTTKLLPARYINLSEVSKLLTFSDHQDLSTITFPPSMASQVVPFLAVSPQCPEQAMSIHVHPSTNKKAPADEDPKKGKKKPENSNKSEAKYRRKMQGLPRAPRVGFWYVATSIRYILRKAKAFYNECCCAAFADEAVNNEVASVEPYFSIPVIHPPPVSS</sequence>
<evidence type="ECO:0000313" key="2">
    <source>
        <dbReference type="Proteomes" id="UP001057402"/>
    </source>
</evidence>
<proteinExistence type="predicted"/>
<evidence type="ECO:0000313" key="1">
    <source>
        <dbReference type="EMBL" id="KAI4372174.1"/>
    </source>
</evidence>
<name>A0ACB9QZV5_9MYRT</name>
<comment type="caution">
    <text evidence="1">The sequence shown here is derived from an EMBL/GenBank/DDBJ whole genome shotgun (WGS) entry which is preliminary data.</text>
</comment>
<dbReference type="Proteomes" id="UP001057402">
    <property type="component" value="Chromosome 4"/>
</dbReference>
<reference evidence="2" key="1">
    <citation type="journal article" date="2023" name="Front. Plant Sci.">
        <title>Chromosomal-level genome assembly of Melastoma candidum provides insights into trichome evolution.</title>
        <authorList>
            <person name="Zhong Y."/>
            <person name="Wu W."/>
            <person name="Sun C."/>
            <person name="Zou P."/>
            <person name="Liu Y."/>
            <person name="Dai S."/>
            <person name="Zhou R."/>
        </authorList>
    </citation>
    <scope>NUCLEOTIDE SEQUENCE [LARGE SCALE GENOMIC DNA]</scope>
</reference>
<protein>
    <submittedName>
        <fullName evidence="1">Uncharacterized protein</fullName>
    </submittedName>
</protein>
<accession>A0ACB9QZV5</accession>
<organism evidence="1 2">
    <name type="scientific">Melastoma candidum</name>
    <dbReference type="NCBI Taxonomy" id="119954"/>
    <lineage>
        <taxon>Eukaryota</taxon>
        <taxon>Viridiplantae</taxon>
        <taxon>Streptophyta</taxon>
        <taxon>Embryophyta</taxon>
        <taxon>Tracheophyta</taxon>
        <taxon>Spermatophyta</taxon>
        <taxon>Magnoliopsida</taxon>
        <taxon>eudicotyledons</taxon>
        <taxon>Gunneridae</taxon>
        <taxon>Pentapetalae</taxon>
        <taxon>rosids</taxon>
        <taxon>malvids</taxon>
        <taxon>Myrtales</taxon>
        <taxon>Melastomataceae</taxon>
        <taxon>Melastomatoideae</taxon>
        <taxon>Melastomateae</taxon>
        <taxon>Melastoma</taxon>
    </lineage>
</organism>
<dbReference type="EMBL" id="CM042883">
    <property type="protein sequence ID" value="KAI4372174.1"/>
    <property type="molecule type" value="Genomic_DNA"/>
</dbReference>